<name>A0A101MAL4_PENFR</name>
<dbReference type="Proteomes" id="UP000055045">
    <property type="component" value="Unassembled WGS sequence"/>
</dbReference>
<evidence type="ECO:0000313" key="1">
    <source>
        <dbReference type="EMBL" id="KUM57062.1"/>
    </source>
</evidence>
<dbReference type="EMBL" id="LLXE01000404">
    <property type="protein sequence ID" value="KUM57062.1"/>
    <property type="molecule type" value="Genomic_DNA"/>
</dbReference>
<comment type="caution">
    <text evidence="1">The sequence shown here is derived from an EMBL/GenBank/DDBJ whole genome shotgun (WGS) entry which is preliminary data.</text>
</comment>
<proteinExistence type="predicted"/>
<keyword evidence="2" id="KW-1185">Reference proteome</keyword>
<gene>
    <name evidence="1" type="ORF">ACN42_g10135</name>
</gene>
<protein>
    <submittedName>
        <fullName evidence="1">Uncharacterized protein</fullName>
    </submittedName>
</protein>
<evidence type="ECO:0000313" key="2">
    <source>
        <dbReference type="Proteomes" id="UP000055045"/>
    </source>
</evidence>
<organism evidence="1 2">
    <name type="scientific">Penicillium freii</name>
    <dbReference type="NCBI Taxonomy" id="48697"/>
    <lineage>
        <taxon>Eukaryota</taxon>
        <taxon>Fungi</taxon>
        <taxon>Dikarya</taxon>
        <taxon>Ascomycota</taxon>
        <taxon>Pezizomycotina</taxon>
        <taxon>Eurotiomycetes</taxon>
        <taxon>Eurotiomycetidae</taxon>
        <taxon>Eurotiales</taxon>
        <taxon>Aspergillaceae</taxon>
        <taxon>Penicillium</taxon>
    </lineage>
</organism>
<reference evidence="1 2" key="1">
    <citation type="submission" date="2015-10" db="EMBL/GenBank/DDBJ databases">
        <title>Genome sequencing of Penicillium freii.</title>
        <authorList>
            <person name="Nguyen H.D."/>
            <person name="Visagie C.M."/>
            <person name="Seifert K.A."/>
        </authorList>
    </citation>
    <scope>NUCLEOTIDE SEQUENCE [LARGE SCALE GENOMIC DNA]</scope>
    <source>
        <strain evidence="1 2">DAOM 242723</strain>
    </source>
</reference>
<feature type="non-terminal residue" evidence="1">
    <location>
        <position position="26"/>
    </location>
</feature>
<accession>A0A101MAL4</accession>
<sequence>MSPTTTDRNKTGTTTYAKLTYVKFSN</sequence>
<dbReference type="AlphaFoldDB" id="A0A101MAL4"/>